<dbReference type="RefSeq" id="WP_025413382.1">
    <property type="nucleotide sequence ID" value="NZ_CP007128.1"/>
</dbReference>
<reference evidence="2 3" key="1">
    <citation type="journal article" date="2014" name="Genome Announc.">
        <title>Genome Sequence and Methylome of Soil Bacterium Gemmatirosa kalamazoonensis KBS708T, a Member of the Rarely Cultivated Gemmatimonadetes Phylum.</title>
        <authorList>
            <person name="Debruyn J.M."/>
            <person name="Radosevich M."/>
            <person name="Wommack K.E."/>
            <person name="Polson S.W."/>
            <person name="Hauser L.J."/>
            <person name="Fawaz M.N."/>
            <person name="Korlach J."/>
            <person name="Tsai Y.C."/>
        </authorList>
    </citation>
    <scope>NUCLEOTIDE SEQUENCE [LARGE SCALE GENOMIC DNA]</scope>
    <source>
        <strain evidence="2 3">KBS708</strain>
    </source>
</reference>
<name>W0RLI7_9BACT</name>
<dbReference type="HOGENOM" id="CLU_108911_0_0_0"/>
<gene>
    <name evidence="2" type="ORF">J421_4412</name>
</gene>
<organism evidence="2 3">
    <name type="scientific">Gemmatirosa kalamazoonensis</name>
    <dbReference type="NCBI Taxonomy" id="861299"/>
    <lineage>
        <taxon>Bacteria</taxon>
        <taxon>Pseudomonadati</taxon>
        <taxon>Gemmatimonadota</taxon>
        <taxon>Gemmatimonadia</taxon>
        <taxon>Gemmatimonadales</taxon>
        <taxon>Gemmatimonadaceae</taxon>
        <taxon>Gemmatirosa</taxon>
    </lineage>
</organism>
<dbReference type="Pfam" id="PF01575">
    <property type="entry name" value="MaoC_dehydratas"/>
    <property type="match status" value="1"/>
</dbReference>
<dbReference type="eggNOG" id="COG2030">
    <property type="taxonomic scope" value="Bacteria"/>
</dbReference>
<accession>W0RLI7</accession>
<dbReference type="CDD" id="cd03450">
    <property type="entry name" value="NodN"/>
    <property type="match status" value="1"/>
</dbReference>
<dbReference type="Proteomes" id="UP000019151">
    <property type="component" value="Chromosome"/>
</dbReference>
<dbReference type="SUPFAM" id="SSF54637">
    <property type="entry name" value="Thioesterase/thiol ester dehydrase-isomerase"/>
    <property type="match status" value="1"/>
</dbReference>
<evidence type="ECO:0000259" key="1">
    <source>
        <dbReference type="Pfam" id="PF01575"/>
    </source>
</evidence>
<feature type="domain" description="MaoC-like" evidence="1">
    <location>
        <begin position="19"/>
        <end position="135"/>
    </location>
</feature>
<dbReference type="KEGG" id="gba:J421_4412"/>
<dbReference type="InParanoid" id="W0RLI7"/>
<dbReference type="InterPro" id="IPR002539">
    <property type="entry name" value="MaoC-like_dom"/>
</dbReference>
<protein>
    <submittedName>
        <fullName evidence="2">MaoC domain protein dehydratase</fullName>
    </submittedName>
</protein>
<evidence type="ECO:0000313" key="2">
    <source>
        <dbReference type="EMBL" id="AHG91949.1"/>
    </source>
</evidence>
<keyword evidence="3" id="KW-1185">Reference proteome</keyword>
<proteinExistence type="predicted"/>
<dbReference type="PATRIC" id="fig|861299.3.peg.4465"/>
<dbReference type="PANTHER" id="PTHR42993:SF1">
    <property type="entry name" value="MAOC-LIKE DEHYDRATASE DOMAIN-CONTAINING PROTEIN"/>
    <property type="match status" value="1"/>
</dbReference>
<dbReference type="InterPro" id="IPR029069">
    <property type="entry name" value="HotDog_dom_sf"/>
</dbReference>
<dbReference type="OrthoDB" id="9801735at2"/>
<dbReference type="Gene3D" id="3.10.129.10">
    <property type="entry name" value="Hotdog Thioesterase"/>
    <property type="match status" value="1"/>
</dbReference>
<dbReference type="STRING" id="861299.J421_4412"/>
<evidence type="ECO:0000313" key="3">
    <source>
        <dbReference type="Proteomes" id="UP000019151"/>
    </source>
</evidence>
<sequence>MLDASPVHVPSPTALADHVGRELAVGEWFEIDQDRIAAFADATEDRQWIHLDPARAAAESPYGGTIAHGLLTLSLIVAFVERAVSIGGVRMTVNYGFDRVRFPAAVPAGARVRPRIAVGAVEPKDDAVQVTWRVTIEREGAEKPACVADWIVRLYA</sequence>
<dbReference type="EMBL" id="CP007128">
    <property type="protein sequence ID" value="AHG91949.1"/>
    <property type="molecule type" value="Genomic_DNA"/>
</dbReference>
<dbReference type="InterPro" id="IPR039375">
    <property type="entry name" value="NodN-like"/>
</dbReference>
<dbReference type="PANTHER" id="PTHR42993">
    <property type="entry name" value="MAOC-LIKE DEHYDRATASE DOMAIN-CONTAINING PROTEIN"/>
    <property type="match status" value="1"/>
</dbReference>
<dbReference type="AlphaFoldDB" id="W0RLI7"/>